<dbReference type="Pfam" id="PF12937">
    <property type="entry name" value="F-box-like"/>
    <property type="match status" value="1"/>
</dbReference>
<accession>A0A1L7WQ89</accession>
<dbReference type="SUPFAM" id="SSF81383">
    <property type="entry name" value="F-box domain"/>
    <property type="match status" value="1"/>
</dbReference>
<keyword evidence="3" id="KW-1185">Reference proteome</keyword>
<reference evidence="2 3" key="1">
    <citation type="submission" date="2016-03" db="EMBL/GenBank/DDBJ databases">
        <authorList>
            <person name="Ploux O."/>
        </authorList>
    </citation>
    <scope>NUCLEOTIDE SEQUENCE [LARGE SCALE GENOMIC DNA]</scope>
    <source>
        <strain evidence="2 3">UAMH 11012</strain>
    </source>
</reference>
<dbReference type="InterPro" id="IPR036047">
    <property type="entry name" value="F-box-like_dom_sf"/>
</dbReference>
<evidence type="ECO:0000313" key="2">
    <source>
        <dbReference type="EMBL" id="CZR54921.1"/>
    </source>
</evidence>
<feature type="domain" description="F-box" evidence="1">
    <location>
        <begin position="1"/>
        <end position="48"/>
    </location>
</feature>
<dbReference type="Gene3D" id="3.80.10.10">
    <property type="entry name" value="Ribonuclease Inhibitor"/>
    <property type="match status" value="1"/>
</dbReference>
<dbReference type="InterPro" id="IPR032675">
    <property type="entry name" value="LRR_dom_sf"/>
</dbReference>
<dbReference type="InterPro" id="IPR001810">
    <property type="entry name" value="F-box_dom"/>
</dbReference>
<dbReference type="AlphaFoldDB" id="A0A1L7WQ89"/>
<evidence type="ECO:0000313" key="3">
    <source>
        <dbReference type="Proteomes" id="UP000184330"/>
    </source>
</evidence>
<evidence type="ECO:0000259" key="1">
    <source>
        <dbReference type="PROSITE" id="PS50181"/>
    </source>
</evidence>
<protein>
    <recommendedName>
        <fullName evidence="1">F-box domain-containing protein</fullName>
    </recommendedName>
</protein>
<dbReference type="PROSITE" id="PS50181">
    <property type="entry name" value="FBOX"/>
    <property type="match status" value="1"/>
</dbReference>
<dbReference type="EMBL" id="FJOG01000005">
    <property type="protein sequence ID" value="CZR54921.1"/>
    <property type="molecule type" value="Genomic_DNA"/>
</dbReference>
<name>A0A1L7WQ89_9HELO</name>
<gene>
    <name evidence="2" type="ORF">PAC_04806</name>
</gene>
<sequence>MANLNSLPTEILQDILYRLNATLPELRNYSLVCKKLSGLANAELYKNIDLNHENDWQANAKTERRLTSFLHSLAENPKLGALVRTLKTAEVPVHKSRGDVDLKLEDSVYIAAARNLTQIKEVALTPCLMSAHILANLQRYSQLEELEVKGLKPEERIWTSTSTISLTSLKCIIPSDWQDQRPPFETASFLLNVAETTCPNLQSIDVTLKQIRGTPPPLPTVDPSIPRSYLPSASNQPALKDLRHLGFHFQDSRSESSVQDSVLQVVEKYKHSLVSLSIPLETGYNRGTLNFLLKIADLLPSLKILSLSEPQDVNFYNTENGDILTGFEFFDNLTTGFVERRIELERFEAWDLHSSFGERMGRLFGRWKGLKCLRVGDADNENTAFGNDGRLDFYNYRSHILNFAKALPPSLEELTLEINGPDLFCDDDEDFDPISNLGPEIFTTLLHLRSFDIHAWITDCDGGIGAIPEKAIFFRRLPSAFADPSSEFFHQPQDPKIRELCTSRMDCIYQESSVVATKQFHSLKLVSGETG</sequence>
<proteinExistence type="predicted"/>
<organism evidence="2 3">
    <name type="scientific">Phialocephala subalpina</name>
    <dbReference type="NCBI Taxonomy" id="576137"/>
    <lineage>
        <taxon>Eukaryota</taxon>
        <taxon>Fungi</taxon>
        <taxon>Dikarya</taxon>
        <taxon>Ascomycota</taxon>
        <taxon>Pezizomycotina</taxon>
        <taxon>Leotiomycetes</taxon>
        <taxon>Helotiales</taxon>
        <taxon>Mollisiaceae</taxon>
        <taxon>Phialocephala</taxon>
        <taxon>Phialocephala fortinii species complex</taxon>
    </lineage>
</organism>
<dbReference type="Proteomes" id="UP000184330">
    <property type="component" value="Unassembled WGS sequence"/>
</dbReference>
<dbReference type="OrthoDB" id="3540523at2759"/>